<dbReference type="InterPro" id="IPR003016">
    <property type="entry name" value="2-oxoA_DH_lipoyl-BS"/>
</dbReference>
<dbReference type="NCBIfam" id="NF002270">
    <property type="entry name" value="PRK01202.1"/>
    <property type="match status" value="1"/>
</dbReference>
<name>A0A4R8MFX1_9BACT</name>
<dbReference type="PANTHER" id="PTHR11715">
    <property type="entry name" value="GLYCINE CLEAVAGE SYSTEM H PROTEIN"/>
    <property type="match status" value="1"/>
</dbReference>
<comment type="function">
    <text evidence="3">The glycine cleavage system catalyzes the degradation of glycine. The H protein shuttles the methylamine group of glycine from the P protein to the T protein.</text>
</comment>
<protein>
    <recommendedName>
        <fullName evidence="3">Glycine cleavage system H protein</fullName>
    </recommendedName>
</protein>
<comment type="subunit">
    <text evidence="3">The glycine cleavage system is composed of four proteins: P, T, L and H.</text>
</comment>
<evidence type="ECO:0000259" key="5">
    <source>
        <dbReference type="PROSITE" id="PS50968"/>
    </source>
</evidence>
<comment type="caution">
    <text evidence="6">The sequence shown here is derived from an EMBL/GenBank/DDBJ whole genome shotgun (WGS) entry which is preliminary data.</text>
</comment>
<accession>A0A4R8MFX1</accession>
<organism evidence="6 7">
    <name type="scientific">Aminivibrio pyruvatiphilus</name>
    <dbReference type="NCBI Taxonomy" id="1005740"/>
    <lineage>
        <taxon>Bacteria</taxon>
        <taxon>Thermotogati</taxon>
        <taxon>Synergistota</taxon>
        <taxon>Synergistia</taxon>
        <taxon>Synergistales</taxon>
        <taxon>Aminobacteriaceae</taxon>
        <taxon>Aminivibrio</taxon>
    </lineage>
</organism>
<dbReference type="EMBL" id="SORI01000003">
    <property type="protein sequence ID" value="TDY62805.1"/>
    <property type="molecule type" value="Genomic_DNA"/>
</dbReference>
<dbReference type="PROSITE" id="PS00189">
    <property type="entry name" value="LIPOYL"/>
    <property type="match status" value="1"/>
</dbReference>
<dbReference type="RefSeq" id="WP_133956356.1">
    <property type="nucleotide sequence ID" value="NZ_SORI01000003.1"/>
</dbReference>
<comment type="similarity">
    <text evidence="1 3">Belongs to the GcvH family.</text>
</comment>
<evidence type="ECO:0000256" key="1">
    <source>
        <dbReference type="ARBA" id="ARBA00009249"/>
    </source>
</evidence>
<dbReference type="Gene3D" id="2.40.50.100">
    <property type="match status" value="1"/>
</dbReference>
<dbReference type="InterPro" id="IPR017453">
    <property type="entry name" value="GCV_H_sub"/>
</dbReference>
<reference evidence="6 7" key="1">
    <citation type="submission" date="2019-03" db="EMBL/GenBank/DDBJ databases">
        <title>Genomic Encyclopedia of Type Strains, Phase IV (KMG-IV): sequencing the most valuable type-strain genomes for metagenomic binning, comparative biology and taxonomic classification.</title>
        <authorList>
            <person name="Goeker M."/>
        </authorList>
    </citation>
    <scope>NUCLEOTIDE SEQUENCE [LARGE SCALE GENOMIC DNA]</scope>
    <source>
        <strain evidence="6 7">DSM 25964</strain>
    </source>
</reference>
<dbReference type="InterPro" id="IPR011053">
    <property type="entry name" value="Single_hybrid_motif"/>
</dbReference>
<dbReference type="PANTHER" id="PTHR11715:SF3">
    <property type="entry name" value="GLYCINE CLEAVAGE SYSTEM H PROTEIN-RELATED"/>
    <property type="match status" value="1"/>
</dbReference>
<dbReference type="GO" id="GO:0005829">
    <property type="term" value="C:cytosol"/>
    <property type="evidence" value="ECO:0007669"/>
    <property type="project" value="TreeGrafter"/>
</dbReference>
<dbReference type="PROSITE" id="PS50968">
    <property type="entry name" value="BIOTINYL_LIPOYL"/>
    <property type="match status" value="1"/>
</dbReference>
<evidence type="ECO:0000256" key="2">
    <source>
        <dbReference type="ARBA" id="ARBA00022823"/>
    </source>
</evidence>
<feature type="domain" description="Lipoyl-binding" evidence="5">
    <location>
        <begin position="23"/>
        <end position="104"/>
    </location>
</feature>
<evidence type="ECO:0000256" key="4">
    <source>
        <dbReference type="PIRSR" id="PIRSR617453-50"/>
    </source>
</evidence>
<evidence type="ECO:0000313" key="6">
    <source>
        <dbReference type="EMBL" id="TDY62805.1"/>
    </source>
</evidence>
<keyword evidence="7" id="KW-1185">Reference proteome</keyword>
<dbReference type="OrthoDB" id="9796712at2"/>
<keyword evidence="2 3" id="KW-0450">Lipoyl</keyword>
<dbReference type="Proteomes" id="UP000295066">
    <property type="component" value="Unassembled WGS sequence"/>
</dbReference>
<sequence>MAKIPQDLRYTKDHEWIRMEGTMGVMGITDYAQHAMGDIVYVELPDTGREVRAGEDFIVVESVKGANDVFSPVSGTVAAVNGDLDGAPELLNEDPYANWLVRLEVSDPGELDSLLDSGAYAKLVEELEAESE</sequence>
<dbReference type="InterPro" id="IPR000089">
    <property type="entry name" value="Biotin_lipoyl"/>
</dbReference>
<evidence type="ECO:0000313" key="7">
    <source>
        <dbReference type="Proteomes" id="UP000295066"/>
    </source>
</evidence>
<feature type="modified residue" description="N6-lipoyllysine" evidence="3 4">
    <location>
        <position position="64"/>
    </location>
</feature>
<dbReference type="CDD" id="cd06848">
    <property type="entry name" value="GCS_H"/>
    <property type="match status" value="1"/>
</dbReference>
<dbReference type="Pfam" id="PF01597">
    <property type="entry name" value="GCV_H"/>
    <property type="match status" value="1"/>
</dbReference>
<dbReference type="InterPro" id="IPR002930">
    <property type="entry name" value="GCV_H"/>
</dbReference>
<gene>
    <name evidence="3" type="primary">gcvH</name>
    <name evidence="6" type="ORF">C8D99_10325</name>
</gene>
<dbReference type="HAMAP" id="MF_00272">
    <property type="entry name" value="GcvH"/>
    <property type="match status" value="1"/>
</dbReference>
<dbReference type="SUPFAM" id="SSF51230">
    <property type="entry name" value="Single hybrid motif"/>
    <property type="match status" value="1"/>
</dbReference>
<dbReference type="NCBIfam" id="TIGR00527">
    <property type="entry name" value="gcvH"/>
    <property type="match status" value="1"/>
</dbReference>
<dbReference type="AlphaFoldDB" id="A0A4R8MFX1"/>
<comment type="cofactor">
    <cofactor evidence="3">
        <name>(R)-lipoate</name>
        <dbReference type="ChEBI" id="CHEBI:83088"/>
    </cofactor>
    <text evidence="3">Binds 1 lipoyl cofactor covalently.</text>
</comment>
<dbReference type="GO" id="GO:0005960">
    <property type="term" value="C:glycine cleavage complex"/>
    <property type="evidence" value="ECO:0007669"/>
    <property type="project" value="InterPro"/>
</dbReference>
<dbReference type="GO" id="GO:0019464">
    <property type="term" value="P:glycine decarboxylation via glycine cleavage system"/>
    <property type="evidence" value="ECO:0007669"/>
    <property type="project" value="UniProtKB-UniRule"/>
</dbReference>
<proteinExistence type="inferred from homology"/>
<evidence type="ECO:0000256" key="3">
    <source>
        <dbReference type="HAMAP-Rule" id="MF_00272"/>
    </source>
</evidence>
<dbReference type="InterPro" id="IPR033753">
    <property type="entry name" value="GCV_H/Fam206"/>
</dbReference>
<dbReference type="GO" id="GO:0009249">
    <property type="term" value="P:protein lipoylation"/>
    <property type="evidence" value="ECO:0007669"/>
    <property type="project" value="TreeGrafter"/>
</dbReference>